<gene>
    <name evidence="1" type="ORF">EV684_10694</name>
</gene>
<dbReference type="InterPro" id="IPR027417">
    <property type="entry name" value="P-loop_NTPase"/>
</dbReference>
<evidence type="ECO:0008006" key="3">
    <source>
        <dbReference type="Google" id="ProtNLM"/>
    </source>
</evidence>
<dbReference type="EMBL" id="SLXD01000006">
    <property type="protein sequence ID" value="TCP02532.1"/>
    <property type="molecule type" value="Genomic_DNA"/>
</dbReference>
<comment type="caution">
    <text evidence="1">The sequence shown here is derived from an EMBL/GenBank/DDBJ whole genome shotgun (WGS) entry which is preliminary data.</text>
</comment>
<accession>A0A4R2M7D0</accession>
<protein>
    <recommendedName>
        <fullName evidence="3">Sulfotransferase family protein</fullName>
    </recommendedName>
</protein>
<evidence type="ECO:0000313" key="2">
    <source>
        <dbReference type="Proteomes" id="UP000295106"/>
    </source>
</evidence>
<reference evidence="1 2" key="1">
    <citation type="submission" date="2019-03" db="EMBL/GenBank/DDBJ databases">
        <title>Genomic Encyclopedia of Type Strains, Phase IV (KMG-IV): sequencing the most valuable type-strain genomes for metagenomic binning, comparative biology and taxonomic classification.</title>
        <authorList>
            <person name="Goeker M."/>
        </authorList>
    </citation>
    <scope>NUCLEOTIDE SEQUENCE [LARGE SCALE GENOMIC DNA]</scope>
    <source>
        <strain evidence="1 2">DSM 1709</strain>
    </source>
</reference>
<evidence type="ECO:0000313" key="1">
    <source>
        <dbReference type="EMBL" id="TCP02532.1"/>
    </source>
</evidence>
<dbReference type="AlphaFoldDB" id="A0A4R2M7D0"/>
<name>A0A4R2M7D0_RUBGE</name>
<dbReference type="Gene3D" id="3.40.50.300">
    <property type="entry name" value="P-loop containing nucleotide triphosphate hydrolases"/>
    <property type="match status" value="1"/>
</dbReference>
<dbReference type="SUPFAM" id="SSF52540">
    <property type="entry name" value="P-loop containing nucleoside triphosphate hydrolases"/>
    <property type="match status" value="1"/>
</dbReference>
<sequence length="206" mass="23281">MISHHLKFIYVHIPKTGGNSIQTVLGPHSSDRLVYRPSVGQVLEEDGTQGLDVINEELGFVTGSHKHAAISDYAAALGRSLGDYRVLCSVRNPWDRVISYTAFGTPGGLAVGRTLRPDELRLPRRQVDYLTLDGNVSADHVIRFERLNEDLGRVCAHLGIPCCSPPHKNRSRRDDYRLYYTDETADYVAMRYRDDITRFGYRFDLA</sequence>
<organism evidence="1 2">
    <name type="scientific">Rubrivivax gelatinosus</name>
    <name type="common">Rhodocyclus gelatinosus</name>
    <name type="synonym">Rhodopseudomonas gelatinosa</name>
    <dbReference type="NCBI Taxonomy" id="28068"/>
    <lineage>
        <taxon>Bacteria</taxon>
        <taxon>Pseudomonadati</taxon>
        <taxon>Pseudomonadota</taxon>
        <taxon>Betaproteobacteria</taxon>
        <taxon>Burkholderiales</taxon>
        <taxon>Sphaerotilaceae</taxon>
        <taxon>Rubrivivax</taxon>
    </lineage>
</organism>
<proteinExistence type="predicted"/>
<dbReference type="Proteomes" id="UP000295106">
    <property type="component" value="Unassembled WGS sequence"/>
</dbReference>